<dbReference type="EMBL" id="JSWE01000096">
    <property type="protein sequence ID" value="KIE05336.1"/>
    <property type="molecule type" value="Genomic_DNA"/>
</dbReference>
<protein>
    <recommendedName>
        <fullName evidence="3">FCP1 homology domain-containing protein</fullName>
    </recommendedName>
</protein>
<proteinExistence type="predicted"/>
<comment type="caution">
    <text evidence="1">The sequence shown here is derived from an EMBL/GenBank/DDBJ whole genome shotgun (WGS) entry which is preliminary data.</text>
</comment>
<dbReference type="InterPro" id="IPR023214">
    <property type="entry name" value="HAD_sf"/>
</dbReference>
<sequence length="239" mass="27633">MREARVLYEQPAKRKSTLVCFDFDQTILNEHSHNQIKCKQLSNFSEHIEADYLGELINQEPDGVFKNREKLLETFNLFFEQGHNIAITSFTEYKSLIIPVLKFLGLSKEQLSKIHVEAWLPKTQDYMSKFGKNGHIRKAMDHFKVNEYQLVMLIDDSINNIEIAKHNNIKTVLVSTKHNPDPAYLDESVKLGEELIKQATAKDNEPEVLTSKEKNTSWVARENVRNYNQLGSNQLGLNL</sequence>
<dbReference type="AlphaFoldDB" id="A0A0C1MZ77"/>
<gene>
    <name evidence="1" type="ORF">NF27_DT01100</name>
</gene>
<dbReference type="STRING" id="86105.NF27_DT01100"/>
<dbReference type="OrthoDB" id="5636289at2"/>
<keyword evidence="2" id="KW-1185">Reference proteome</keyword>
<accession>A0A0C1MZ77</accession>
<organism evidence="1 2">
    <name type="scientific">Candidatus Jidaibacter acanthamoebae</name>
    <dbReference type="NCBI Taxonomy" id="86105"/>
    <lineage>
        <taxon>Bacteria</taxon>
        <taxon>Pseudomonadati</taxon>
        <taxon>Pseudomonadota</taxon>
        <taxon>Alphaproteobacteria</taxon>
        <taxon>Rickettsiales</taxon>
        <taxon>Candidatus Midichloriaceae</taxon>
        <taxon>Candidatus Jidaibacter</taxon>
    </lineage>
</organism>
<dbReference type="SUPFAM" id="SSF56784">
    <property type="entry name" value="HAD-like"/>
    <property type="match status" value="1"/>
</dbReference>
<dbReference type="Gene3D" id="3.40.50.1000">
    <property type="entry name" value="HAD superfamily/HAD-like"/>
    <property type="match status" value="1"/>
</dbReference>
<reference evidence="1 2" key="1">
    <citation type="submission" date="2014-11" db="EMBL/GenBank/DDBJ databases">
        <title>A Rickettsiales Symbiont of Amoebae With Ancient Features.</title>
        <authorList>
            <person name="Schulz F."/>
            <person name="Martijn J."/>
            <person name="Wascher F."/>
            <person name="Kostanjsek R."/>
            <person name="Ettema T.J."/>
            <person name="Horn M."/>
        </authorList>
    </citation>
    <scope>NUCLEOTIDE SEQUENCE [LARGE SCALE GENOMIC DNA]</scope>
    <source>
        <strain evidence="1 2">UWC36</strain>
    </source>
</reference>
<dbReference type="InterPro" id="IPR036412">
    <property type="entry name" value="HAD-like_sf"/>
</dbReference>
<evidence type="ECO:0008006" key="3">
    <source>
        <dbReference type="Google" id="ProtNLM"/>
    </source>
</evidence>
<name>A0A0C1MZ77_9RICK</name>
<evidence type="ECO:0000313" key="1">
    <source>
        <dbReference type="EMBL" id="KIE05336.1"/>
    </source>
</evidence>
<evidence type="ECO:0000313" key="2">
    <source>
        <dbReference type="Proteomes" id="UP000031258"/>
    </source>
</evidence>
<dbReference type="Proteomes" id="UP000031258">
    <property type="component" value="Unassembled WGS sequence"/>
</dbReference>
<dbReference type="RefSeq" id="WP_039456408.1">
    <property type="nucleotide sequence ID" value="NZ_JSWE01000096.1"/>
</dbReference>